<accession>A0AAW1KM53</accession>
<evidence type="ECO:0000313" key="2">
    <source>
        <dbReference type="EMBL" id="KAK9719817.1"/>
    </source>
</evidence>
<evidence type="ECO:0000256" key="1">
    <source>
        <dbReference type="SAM" id="MobiDB-lite"/>
    </source>
</evidence>
<sequence>MTQGLNIAPIFPRSFKYELDCLELFRLKKLQQKVQKDEEEDKKRQEAQLKHVKPVNETEENSPKPVEPTHTSFYPRWQQQPHLFAPSETDPCIRKADFSLVGRPFKHGACNWYYENYPPPKIKWRPEKFM</sequence>
<dbReference type="EMBL" id="JASPKY010000216">
    <property type="protein sequence ID" value="KAK9719817.1"/>
    <property type="molecule type" value="Genomic_DNA"/>
</dbReference>
<proteinExistence type="predicted"/>
<name>A0AAW1KM53_POPJA</name>
<protein>
    <submittedName>
        <fullName evidence="2">Uncharacterized protein</fullName>
    </submittedName>
</protein>
<keyword evidence="3" id="KW-1185">Reference proteome</keyword>
<organism evidence="2 3">
    <name type="scientific">Popillia japonica</name>
    <name type="common">Japanese beetle</name>
    <dbReference type="NCBI Taxonomy" id="7064"/>
    <lineage>
        <taxon>Eukaryota</taxon>
        <taxon>Metazoa</taxon>
        <taxon>Ecdysozoa</taxon>
        <taxon>Arthropoda</taxon>
        <taxon>Hexapoda</taxon>
        <taxon>Insecta</taxon>
        <taxon>Pterygota</taxon>
        <taxon>Neoptera</taxon>
        <taxon>Endopterygota</taxon>
        <taxon>Coleoptera</taxon>
        <taxon>Polyphaga</taxon>
        <taxon>Scarabaeiformia</taxon>
        <taxon>Scarabaeidae</taxon>
        <taxon>Rutelinae</taxon>
        <taxon>Popillia</taxon>
    </lineage>
</organism>
<reference evidence="2 3" key="1">
    <citation type="journal article" date="2024" name="BMC Genomics">
        <title>De novo assembly and annotation of Popillia japonica's genome with initial clues to its potential as an invasive pest.</title>
        <authorList>
            <person name="Cucini C."/>
            <person name="Boschi S."/>
            <person name="Funari R."/>
            <person name="Cardaioli E."/>
            <person name="Iannotti N."/>
            <person name="Marturano G."/>
            <person name="Paoli F."/>
            <person name="Bruttini M."/>
            <person name="Carapelli A."/>
            <person name="Frati F."/>
            <person name="Nardi F."/>
        </authorList>
    </citation>
    <scope>NUCLEOTIDE SEQUENCE [LARGE SCALE GENOMIC DNA]</scope>
    <source>
        <strain evidence="2">DMR45628</strain>
    </source>
</reference>
<gene>
    <name evidence="2" type="ORF">QE152_g22443</name>
</gene>
<dbReference type="AlphaFoldDB" id="A0AAW1KM53"/>
<feature type="region of interest" description="Disordered" evidence="1">
    <location>
        <begin position="33"/>
        <end position="72"/>
    </location>
</feature>
<evidence type="ECO:0000313" key="3">
    <source>
        <dbReference type="Proteomes" id="UP001458880"/>
    </source>
</evidence>
<dbReference type="Proteomes" id="UP001458880">
    <property type="component" value="Unassembled WGS sequence"/>
</dbReference>
<comment type="caution">
    <text evidence="2">The sequence shown here is derived from an EMBL/GenBank/DDBJ whole genome shotgun (WGS) entry which is preliminary data.</text>
</comment>